<dbReference type="Proteomes" id="UP000010420">
    <property type="component" value="Unassembled WGS sequence"/>
</dbReference>
<keyword evidence="1" id="KW-0812">Transmembrane</keyword>
<keyword evidence="1" id="KW-1133">Transmembrane helix</keyword>
<dbReference type="HOGENOM" id="CLU_2449365_0_0_9"/>
<dbReference type="AlphaFoldDB" id="L1Q971"/>
<sequence>MEIFKSLFHKDNCIRCSNCNTELTIRIKGITNGISVVLGILVGMYLYRQLNYTVGALFSFILALTLAFIVEILLMIVVTSIIGFRKREK</sequence>
<dbReference type="PATRIC" id="fig|545697.3.peg.2634"/>
<keyword evidence="1" id="KW-0472">Membrane</keyword>
<dbReference type="STRING" id="545697.HMPREF0216_02679"/>
<feature type="transmembrane region" description="Helical" evidence="1">
    <location>
        <begin position="54"/>
        <end position="84"/>
    </location>
</feature>
<organism evidence="2 3">
    <name type="scientific">Clostridium celatum DSM 1785</name>
    <dbReference type="NCBI Taxonomy" id="545697"/>
    <lineage>
        <taxon>Bacteria</taxon>
        <taxon>Bacillati</taxon>
        <taxon>Bacillota</taxon>
        <taxon>Clostridia</taxon>
        <taxon>Eubacteriales</taxon>
        <taxon>Clostridiaceae</taxon>
        <taxon>Clostridium</taxon>
    </lineage>
</organism>
<protein>
    <submittedName>
        <fullName evidence="2">Uncharacterized protein</fullName>
    </submittedName>
</protein>
<proteinExistence type="predicted"/>
<evidence type="ECO:0000313" key="3">
    <source>
        <dbReference type="Proteomes" id="UP000010420"/>
    </source>
</evidence>
<gene>
    <name evidence="2" type="ORF">HMPREF0216_02679</name>
</gene>
<evidence type="ECO:0000256" key="1">
    <source>
        <dbReference type="SAM" id="Phobius"/>
    </source>
</evidence>
<name>L1Q971_9CLOT</name>
<feature type="transmembrane region" description="Helical" evidence="1">
    <location>
        <begin position="30"/>
        <end position="48"/>
    </location>
</feature>
<dbReference type="EMBL" id="AMEZ01000084">
    <property type="protein sequence ID" value="EKY24456.1"/>
    <property type="molecule type" value="Genomic_DNA"/>
</dbReference>
<keyword evidence="3" id="KW-1185">Reference proteome</keyword>
<evidence type="ECO:0000313" key="2">
    <source>
        <dbReference type="EMBL" id="EKY24456.1"/>
    </source>
</evidence>
<comment type="caution">
    <text evidence="2">The sequence shown here is derived from an EMBL/GenBank/DDBJ whole genome shotgun (WGS) entry which is preliminary data.</text>
</comment>
<reference evidence="2 3" key="1">
    <citation type="submission" date="2012-05" db="EMBL/GenBank/DDBJ databases">
        <authorList>
            <person name="Weinstock G."/>
            <person name="Sodergren E."/>
            <person name="Lobos E.A."/>
            <person name="Fulton L."/>
            <person name="Fulton R."/>
            <person name="Courtney L."/>
            <person name="Fronick C."/>
            <person name="O'Laughlin M."/>
            <person name="Godfrey J."/>
            <person name="Wilson R.M."/>
            <person name="Miner T."/>
            <person name="Farmer C."/>
            <person name="Delehaunty K."/>
            <person name="Cordes M."/>
            <person name="Minx P."/>
            <person name="Tomlinson C."/>
            <person name="Chen J."/>
            <person name="Wollam A."/>
            <person name="Pepin K.H."/>
            <person name="Bhonagiri V."/>
            <person name="Zhang X."/>
            <person name="Suruliraj S."/>
            <person name="Warren W."/>
            <person name="Mitreva M."/>
            <person name="Mardis E.R."/>
            <person name="Wilson R.K."/>
        </authorList>
    </citation>
    <scope>NUCLEOTIDE SEQUENCE [LARGE SCALE GENOMIC DNA]</scope>
    <source>
        <strain evidence="2 3">DSM 1785</strain>
    </source>
</reference>
<accession>L1Q971</accession>